<evidence type="ECO:0000313" key="1">
    <source>
        <dbReference type="EMBL" id="KAH3789118.1"/>
    </source>
</evidence>
<sequence length="52" mass="6148">MLAVIGQDINLTASAMFDNERAYLYERMQRKLSYELANKKNIIRTPRLCLDR</sequence>
<dbReference type="Proteomes" id="UP000828390">
    <property type="component" value="Unassembled WGS sequence"/>
</dbReference>
<proteinExistence type="predicted"/>
<dbReference type="EMBL" id="JAIWYP010000008">
    <property type="protein sequence ID" value="KAH3789118.1"/>
    <property type="molecule type" value="Genomic_DNA"/>
</dbReference>
<reference evidence="1" key="1">
    <citation type="journal article" date="2019" name="bioRxiv">
        <title>The Genome of the Zebra Mussel, Dreissena polymorpha: A Resource for Invasive Species Research.</title>
        <authorList>
            <person name="McCartney M.A."/>
            <person name="Auch B."/>
            <person name="Kono T."/>
            <person name="Mallez S."/>
            <person name="Zhang Y."/>
            <person name="Obille A."/>
            <person name="Becker A."/>
            <person name="Abrahante J.E."/>
            <person name="Garbe J."/>
            <person name="Badalamenti J.P."/>
            <person name="Herman A."/>
            <person name="Mangelson H."/>
            <person name="Liachko I."/>
            <person name="Sullivan S."/>
            <person name="Sone E.D."/>
            <person name="Koren S."/>
            <person name="Silverstein K.A.T."/>
            <person name="Beckman K.B."/>
            <person name="Gohl D.M."/>
        </authorList>
    </citation>
    <scope>NUCLEOTIDE SEQUENCE</scope>
    <source>
        <strain evidence="1">Duluth1</strain>
        <tissue evidence="1">Whole animal</tissue>
    </source>
</reference>
<dbReference type="AlphaFoldDB" id="A0A9D4F149"/>
<reference evidence="1" key="2">
    <citation type="submission" date="2020-11" db="EMBL/GenBank/DDBJ databases">
        <authorList>
            <person name="McCartney M.A."/>
            <person name="Auch B."/>
            <person name="Kono T."/>
            <person name="Mallez S."/>
            <person name="Becker A."/>
            <person name="Gohl D.M."/>
            <person name="Silverstein K.A.T."/>
            <person name="Koren S."/>
            <person name="Bechman K.B."/>
            <person name="Herman A."/>
            <person name="Abrahante J.E."/>
            <person name="Garbe J."/>
        </authorList>
    </citation>
    <scope>NUCLEOTIDE SEQUENCE</scope>
    <source>
        <strain evidence="1">Duluth1</strain>
        <tissue evidence="1">Whole animal</tissue>
    </source>
</reference>
<evidence type="ECO:0000313" key="2">
    <source>
        <dbReference type="Proteomes" id="UP000828390"/>
    </source>
</evidence>
<name>A0A9D4F149_DREPO</name>
<comment type="caution">
    <text evidence="1">The sequence shown here is derived from an EMBL/GenBank/DDBJ whole genome shotgun (WGS) entry which is preliminary data.</text>
</comment>
<protein>
    <submittedName>
        <fullName evidence="1">Uncharacterized protein</fullName>
    </submittedName>
</protein>
<gene>
    <name evidence="1" type="ORF">DPMN_167288</name>
</gene>
<accession>A0A9D4F149</accession>
<keyword evidence="2" id="KW-1185">Reference proteome</keyword>
<organism evidence="1 2">
    <name type="scientific">Dreissena polymorpha</name>
    <name type="common">Zebra mussel</name>
    <name type="synonym">Mytilus polymorpha</name>
    <dbReference type="NCBI Taxonomy" id="45954"/>
    <lineage>
        <taxon>Eukaryota</taxon>
        <taxon>Metazoa</taxon>
        <taxon>Spiralia</taxon>
        <taxon>Lophotrochozoa</taxon>
        <taxon>Mollusca</taxon>
        <taxon>Bivalvia</taxon>
        <taxon>Autobranchia</taxon>
        <taxon>Heteroconchia</taxon>
        <taxon>Euheterodonta</taxon>
        <taxon>Imparidentia</taxon>
        <taxon>Neoheterodontei</taxon>
        <taxon>Myida</taxon>
        <taxon>Dreissenoidea</taxon>
        <taxon>Dreissenidae</taxon>
        <taxon>Dreissena</taxon>
    </lineage>
</organism>